<name>A0AAV4IR95_9GAST</name>
<dbReference type="GO" id="GO:0004806">
    <property type="term" value="F:triacylglycerol lipase activity"/>
    <property type="evidence" value="ECO:0007669"/>
    <property type="project" value="TreeGrafter"/>
</dbReference>
<dbReference type="GO" id="GO:0019433">
    <property type="term" value="P:triglyceride catabolic process"/>
    <property type="evidence" value="ECO:0007669"/>
    <property type="project" value="TreeGrafter"/>
</dbReference>
<gene>
    <name evidence="2" type="ORF">ElyMa_003128000</name>
</gene>
<keyword evidence="3" id="KW-1185">Reference proteome</keyword>
<feature type="region of interest" description="Disordered" evidence="1">
    <location>
        <begin position="106"/>
        <end position="147"/>
    </location>
</feature>
<dbReference type="GO" id="GO:0055088">
    <property type="term" value="P:lipid homeostasis"/>
    <property type="evidence" value="ECO:0007669"/>
    <property type="project" value="TreeGrafter"/>
</dbReference>
<dbReference type="GO" id="GO:0005737">
    <property type="term" value="C:cytoplasm"/>
    <property type="evidence" value="ECO:0007669"/>
    <property type="project" value="TreeGrafter"/>
</dbReference>
<feature type="region of interest" description="Disordered" evidence="1">
    <location>
        <begin position="171"/>
        <end position="210"/>
    </location>
</feature>
<reference evidence="2 3" key="1">
    <citation type="journal article" date="2021" name="Elife">
        <title>Chloroplast acquisition without the gene transfer in kleptoplastic sea slugs, Plakobranchus ocellatus.</title>
        <authorList>
            <person name="Maeda T."/>
            <person name="Takahashi S."/>
            <person name="Yoshida T."/>
            <person name="Shimamura S."/>
            <person name="Takaki Y."/>
            <person name="Nagai Y."/>
            <person name="Toyoda A."/>
            <person name="Suzuki Y."/>
            <person name="Arimoto A."/>
            <person name="Ishii H."/>
            <person name="Satoh N."/>
            <person name="Nishiyama T."/>
            <person name="Hasebe M."/>
            <person name="Maruyama T."/>
            <person name="Minagawa J."/>
            <person name="Obokata J."/>
            <person name="Shigenobu S."/>
        </authorList>
    </citation>
    <scope>NUCLEOTIDE SEQUENCE [LARGE SCALE GENOMIC DNA]</scope>
</reference>
<dbReference type="Proteomes" id="UP000762676">
    <property type="component" value="Unassembled WGS sequence"/>
</dbReference>
<dbReference type="SUPFAM" id="SSF52151">
    <property type="entry name" value="FabD/lysophospholipase-like"/>
    <property type="match status" value="1"/>
</dbReference>
<dbReference type="InterPro" id="IPR033562">
    <property type="entry name" value="PLPL"/>
</dbReference>
<feature type="compositionally biased region" description="Acidic residues" evidence="1">
    <location>
        <begin position="171"/>
        <end position="202"/>
    </location>
</feature>
<dbReference type="AlphaFoldDB" id="A0AAV4IR95"/>
<feature type="compositionally biased region" description="Low complexity" evidence="1">
    <location>
        <begin position="116"/>
        <end position="142"/>
    </location>
</feature>
<evidence type="ECO:0000256" key="1">
    <source>
        <dbReference type="SAM" id="MobiDB-lite"/>
    </source>
</evidence>
<proteinExistence type="predicted"/>
<accession>A0AAV4IR95</accession>
<dbReference type="GO" id="GO:0016020">
    <property type="term" value="C:membrane"/>
    <property type="evidence" value="ECO:0007669"/>
    <property type="project" value="TreeGrafter"/>
</dbReference>
<sequence length="535" mass="59999">EMTRMFLEIAKVVRDKEPVDLALLLRGVMYHYLPDDAHLRLRNRLYISMTILQGLKSGLVTDFRSKEHLIDCLIASAYVPGFIGWIPPGIDGDCFVDVHNRPLKAFSSTPHHHSHSATSSSHSSSPPPSSSAAKNSPASAAAVTSSRSETYSRRAAQLLSRSVPLSELLEDLSGEDEEERSTDFSSSEDSDGFLGEDDIDNDSMDKKRLGDSRRFSRGESYLNRLVWMCFRGFQKTSSVMRSIPVASQLLQTVSPKCLGEFEGFLEALLLEMVSNRYTVLDGGFSDNIPCFDSNTITVCPFAGEADICPRDLTAVDMSVDLGHTSFHISEDNIFRLNHALNPMEPEMLLSLCEEGYNECLRFLHRKELLSCKHHLMTRASISTSSCNIGHAHCRCQRCRAAERKIRRSLSCIDCQTVKHRALKSILPDDVRNEFHKAIEAYKANSQSPPNHSVLSRMVELLWWCAEKMYAGTMAVADLAIEFYDNMACFTKFAILPLGQKRKLIRYILSSLRHSIGISARRSLCSMPELQAPICR</sequence>
<feature type="non-terminal residue" evidence="2">
    <location>
        <position position="1"/>
    </location>
</feature>
<evidence type="ECO:0000313" key="2">
    <source>
        <dbReference type="EMBL" id="GFS13083.1"/>
    </source>
</evidence>
<protein>
    <submittedName>
        <fullName evidence="2">Patatin-like phospholipase domain-containing protein 2</fullName>
    </submittedName>
</protein>
<comment type="caution">
    <text evidence="2">The sequence shown here is derived from an EMBL/GenBank/DDBJ whole genome shotgun (WGS) entry which is preliminary data.</text>
</comment>
<dbReference type="PANTHER" id="PTHR12406">
    <property type="entry name" value="CALCIUM-INDEPENDENT PHOSPHOLIPASE A2 IPLA2 -RELATED"/>
    <property type="match status" value="1"/>
</dbReference>
<evidence type="ECO:0000313" key="3">
    <source>
        <dbReference type="Proteomes" id="UP000762676"/>
    </source>
</evidence>
<dbReference type="GO" id="GO:0005811">
    <property type="term" value="C:lipid droplet"/>
    <property type="evidence" value="ECO:0007669"/>
    <property type="project" value="TreeGrafter"/>
</dbReference>
<dbReference type="PANTHER" id="PTHR12406:SF7">
    <property type="entry name" value="PATATIN-LIKE PHOSPHOLIPASE DOMAIN-CONTAINING PROTEIN 4"/>
    <property type="match status" value="1"/>
</dbReference>
<dbReference type="InterPro" id="IPR016035">
    <property type="entry name" value="Acyl_Trfase/lysoPLipase"/>
</dbReference>
<organism evidence="2 3">
    <name type="scientific">Elysia marginata</name>
    <dbReference type="NCBI Taxonomy" id="1093978"/>
    <lineage>
        <taxon>Eukaryota</taxon>
        <taxon>Metazoa</taxon>
        <taxon>Spiralia</taxon>
        <taxon>Lophotrochozoa</taxon>
        <taxon>Mollusca</taxon>
        <taxon>Gastropoda</taxon>
        <taxon>Heterobranchia</taxon>
        <taxon>Euthyneura</taxon>
        <taxon>Panpulmonata</taxon>
        <taxon>Sacoglossa</taxon>
        <taxon>Placobranchoidea</taxon>
        <taxon>Plakobranchidae</taxon>
        <taxon>Elysia</taxon>
    </lineage>
</organism>
<dbReference type="EMBL" id="BMAT01006457">
    <property type="protein sequence ID" value="GFS13083.1"/>
    <property type="molecule type" value="Genomic_DNA"/>
</dbReference>